<dbReference type="Proteomes" id="UP000236630">
    <property type="component" value="Unassembled WGS sequence"/>
</dbReference>
<reference evidence="1 2" key="1">
    <citation type="journal article" date="2017" name="Front. Genet.">
        <title>Draft sequencing of the heterozygous diploid genome of Satsuma (Citrus unshiu Marc.) using a hybrid assembly approach.</title>
        <authorList>
            <person name="Shimizu T."/>
            <person name="Tanizawa Y."/>
            <person name="Mochizuki T."/>
            <person name="Nagasaki H."/>
            <person name="Yoshioka T."/>
            <person name="Toyoda A."/>
            <person name="Fujiyama A."/>
            <person name="Kaminuma E."/>
            <person name="Nakamura Y."/>
        </authorList>
    </citation>
    <scope>NUCLEOTIDE SEQUENCE [LARGE SCALE GENOMIC DNA]</scope>
    <source>
        <strain evidence="2">cv. Miyagawa wase</strain>
    </source>
</reference>
<comment type="caution">
    <text evidence="1">The sequence shown here is derived from an EMBL/GenBank/DDBJ whole genome shotgun (WGS) entry which is preliminary data.</text>
</comment>
<dbReference type="EMBL" id="BDQV01000183">
    <property type="protein sequence ID" value="GAY58461.1"/>
    <property type="molecule type" value="Genomic_DNA"/>
</dbReference>
<keyword evidence="2" id="KW-1185">Reference proteome</keyword>
<sequence length="140" mass="16357">MIYESLDNALYEKDDKFRTTWLENPDYKIEKYNVYGFTSEVQTWIYKAIGAWVVKTKKKIPRIVQWKPMASSKINFAKGNILQTLEPNAKESSKKYWLTVKDYMPRISGWVHKVSYGQAGLPNELKLQGACRPIDSWSIN</sequence>
<gene>
    <name evidence="1" type="ORF">CUMW_187130</name>
</gene>
<evidence type="ECO:0000313" key="2">
    <source>
        <dbReference type="Proteomes" id="UP000236630"/>
    </source>
</evidence>
<dbReference type="AlphaFoldDB" id="A0A2H5Q1L3"/>
<proteinExistence type="predicted"/>
<protein>
    <submittedName>
        <fullName evidence="1">Uncharacterized protein</fullName>
    </submittedName>
</protein>
<accession>A0A2H5Q1L3</accession>
<name>A0A2H5Q1L3_CITUN</name>
<dbReference type="PANTHER" id="PTHR48450">
    <property type="entry name" value="DUF1985 DOMAIN-CONTAINING PROTEIN"/>
    <property type="match status" value="1"/>
</dbReference>
<dbReference type="PANTHER" id="PTHR48450:SF1">
    <property type="entry name" value="DUF1985 DOMAIN-CONTAINING PROTEIN"/>
    <property type="match status" value="1"/>
</dbReference>
<organism evidence="1 2">
    <name type="scientific">Citrus unshiu</name>
    <name type="common">Satsuma mandarin</name>
    <name type="synonym">Citrus nobilis var. unshiu</name>
    <dbReference type="NCBI Taxonomy" id="55188"/>
    <lineage>
        <taxon>Eukaryota</taxon>
        <taxon>Viridiplantae</taxon>
        <taxon>Streptophyta</taxon>
        <taxon>Embryophyta</taxon>
        <taxon>Tracheophyta</taxon>
        <taxon>Spermatophyta</taxon>
        <taxon>Magnoliopsida</taxon>
        <taxon>eudicotyledons</taxon>
        <taxon>Gunneridae</taxon>
        <taxon>Pentapetalae</taxon>
        <taxon>rosids</taxon>
        <taxon>malvids</taxon>
        <taxon>Sapindales</taxon>
        <taxon>Rutaceae</taxon>
        <taxon>Aurantioideae</taxon>
        <taxon>Citrus</taxon>
    </lineage>
</organism>
<evidence type="ECO:0000313" key="1">
    <source>
        <dbReference type="EMBL" id="GAY58461.1"/>
    </source>
</evidence>